<name>A0A9X9S5F3_METOG</name>
<evidence type="ECO:0000256" key="1">
    <source>
        <dbReference type="SAM" id="MobiDB-lite"/>
    </source>
</evidence>
<accession>A0A9X9S5F3</accession>
<dbReference type="EMBL" id="CP113361">
    <property type="protein sequence ID" value="WAI01800.1"/>
    <property type="molecule type" value="Genomic_DNA"/>
</dbReference>
<keyword evidence="3" id="KW-1185">Reference proteome</keyword>
<dbReference type="RefSeq" id="WP_268187074.1">
    <property type="nucleotide sequence ID" value="NZ_CP113361.1"/>
</dbReference>
<feature type="region of interest" description="Disordered" evidence="1">
    <location>
        <begin position="31"/>
        <end position="88"/>
    </location>
</feature>
<feature type="compositionally biased region" description="Basic and acidic residues" evidence="1">
    <location>
        <begin position="48"/>
        <end position="58"/>
    </location>
</feature>
<organism evidence="2 3">
    <name type="scientific">Methanogenium organophilum</name>
    <dbReference type="NCBI Taxonomy" id="2199"/>
    <lineage>
        <taxon>Archaea</taxon>
        <taxon>Methanobacteriati</taxon>
        <taxon>Methanobacteriota</taxon>
        <taxon>Stenosarchaea group</taxon>
        <taxon>Methanomicrobia</taxon>
        <taxon>Methanomicrobiales</taxon>
        <taxon>Methanomicrobiaceae</taxon>
        <taxon>Methanogenium</taxon>
    </lineage>
</organism>
<protein>
    <submittedName>
        <fullName evidence="2">Uncharacterized protein</fullName>
    </submittedName>
</protein>
<proteinExistence type="predicted"/>
<gene>
    <name evidence="2" type="ORF">OU421_02690</name>
</gene>
<sequence>MTPDSQAGNRAARTQDIRDALFSDDIVHCDTPNFNAGRIDDADDSADDDGHAGDDSDTKSSTLPPHFHPKTAKSGTQKNAHIDDHSGK</sequence>
<dbReference type="GeneID" id="76833974"/>
<dbReference type="Proteomes" id="UP001163096">
    <property type="component" value="Chromosome"/>
</dbReference>
<dbReference type="AlphaFoldDB" id="A0A9X9S5F3"/>
<evidence type="ECO:0000313" key="2">
    <source>
        <dbReference type="EMBL" id="WAI01800.1"/>
    </source>
</evidence>
<evidence type="ECO:0000313" key="3">
    <source>
        <dbReference type="Proteomes" id="UP001163096"/>
    </source>
</evidence>
<reference evidence="2" key="1">
    <citation type="submission" date="2022-11" db="EMBL/GenBank/DDBJ databases">
        <title>Complete genome sequence of Methanogenium organophilum DSM 3596.</title>
        <authorList>
            <person name="Chen S.-C."/>
            <person name="Lai S.-J."/>
            <person name="You Y.-T."/>
        </authorList>
    </citation>
    <scope>NUCLEOTIDE SEQUENCE</scope>
    <source>
        <strain evidence="2">DSM 3596</strain>
    </source>
</reference>
<dbReference type="KEGG" id="mou:OU421_02690"/>